<keyword evidence="1" id="KW-1133">Transmembrane helix</keyword>
<evidence type="ECO:0000313" key="2">
    <source>
        <dbReference type="EMBL" id="MEW9570140.1"/>
    </source>
</evidence>
<proteinExistence type="predicted"/>
<evidence type="ECO:0000256" key="1">
    <source>
        <dbReference type="SAM" id="Phobius"/>
    </source>
</evidence>
<accession>A0ABV3Q8N6</accession>
<reference evidence="2 3" key="1">
    <citation type="submission" date="2024-06" db="EMBL/GenBank/DDBJ databases">
        <authorList>
            <person name="Woo H."/>
        </authorList>
    </citation>
    <scope>NUCLEOTIDE SEQUENCE [LARGE SCALE GENOMIC DNA]</scope>
    <source>
        <strain evidence="2 3">Si-c</strain>
    </source>
</reference>
<evidence type="ECO:0000313" key="3">
    <source>
        <dbReference type="Proteomes" id="UP001556220"/>
    </source>
</evidence>
<feature type="transmembrane region" description="Helical" evidence="1">
    <location>
        <begin position="43"/>
        <end position="63"/>
    </location>
</feature>
<feature type="transmembrane region" description="Helical" evidence="1">
    <location>
        <begin position="136"/>
        <end position="156"/>
    </location>
</feature>
<keyword evidence="3" id="KW-1185">Reference proteome</keyword>
<dbReference type="InterPro" id="IPR046289">
    <property type="entry name" value="DUF6326"/>
</dbReference>
<protein>
    <submittedName>
        <fullName evidence="2">DUF6326 family protein</fullName>
    </submittedName>
</protein>
<dbReference type="Proteomes" id="UP001556220">
    <property type="component" value="Unassembled WGS sequence"/>
</dbReference>
<feature type="transmembrane region" description="Helical" evidence="1">
    <location>
        <begin position="83"/>
        <end position="106"/>
    </location>
</feature>
<keyword evidence="1" id="KW-0472">Membrane</keyword>
<dbReference type="EMBL" id="JBFOHK010000001">
    <property type="protein sequence ID" value="MEW9570140.1"/>
    <property type="molecule type" value="Genomic_DNA"/>
</dbReference>
<dbReference type="Pfam" id="PF19851">
    <property type="entry name" value="DUF6326"/>
    <property type="match status" value="1"/>
</dbReference>
<name>A0ABV3Q8N6_9GAMM</name>
<sequence length="170" mass="18878">MHRRLRVPETGLPLLQPNTREHVLNPTTARPLEDIKVPVRLKLAALWTSVMFCYIYGDFLGLYRPGDIKGILAGEGLLGPASQGSLLVVAILIAVPAVMIFLSLALPPRLTRWLNILVGALLTAIVLMTIPGSWVFYVFLSAIEVVLQSLAVWYAWRWPRALTTACYVTQ</sequence>
<comment type="caution">
    <text evidence="2">The sequence shown here is derived from an EMBL/GenBank/DDBJ whole genome shotgun (WGS) entry which is preliminary data.</text>
</comment>
<organism evidence="2 3">
    <name type="scientific">Rhodanobacter lycopersici</name>
    <dbReference type="NCBI Taxonomy" id="3162487"/>
    <lineage>
        <taxon>Bacteria</taxon>
        <taxon>Pseudomonadati</taxon>
        <taxon>Pseudomonadota</taxon>
        <taxon>Gammaproteobacteria</taxon>
        <taxon>Lysobacterales</taxon>
        <taxon>Rhodanobacteraceae</taxon>
        <taxon>Rhodanobacter</taxon>
    </lineage>
</organism>
<keyword evidence="1" id="KW-0812">Transmembrane</keyword>
<feature type="transmembrane region" description="Helical" evidence="1">
    <location>
        <begin position="113"/>
        <end position="130"/>
    </location>
</feature>
<gene>
    <name evidence="2" type="ORF">ABQJ54_00065</name>
</gene>